<proteinExistence type="predicted"/>
<evidence type="ECO:0000313" key="3">
    <source>
        <dbReference type="EMBL" id="KLU67556.1"/>
    </source>
</evidence>
<dbReference type="GO" id="GO:0003677">
    <property type="term" value="F:DNA binding"/>
    <property type="evidence" value="ECO:0007669"/>
    <property type="project" value="UniProtKB-KW"/>
</dbReference>
<reference evidence="3 4" key="1">
    <citation type="submission" date="2015-06" db="EMBL/GenBank/DDBJ databases">
        <title>Draft genome of the moderately acidophilic sulfate reducer Candidatus Desulfosporosinus acididurans strain M1.</title>
        <authorList>
            <person name="Poehlein A."/>
            <person name="Petzsch P."/>
            <person name="Johnson B.D."/>
            <person name="Schloemann M."/>
            <person name="Daniel R."/>
            <person name="Muehling M."/>
        </authorList>
    </citation>
    <scope>NUCLEOTIDE SEQUENCE [LARGE SCALE GENOMIC DNA]</scope>
    <source>
        <strain evidence="3 4">M1</strain>
    </source>
</reference>
<dbReference type="Pfam" id="PF01381">
    <property type="entry name" value="HTH_3"/>
    <property type="match status" value="1"/>
</dbReference>
<dbReference type="SMART" id="SM00530">
    <property type="entry name" value="HTH_XRE"/>
    <property type="match status" value="1"/>
</dbReference>
<dbReference type="Proteomes" id="UP000036356">
    <property type="component" value="Unassembled WGS sequence"/>
</dbReference>
<dbReference type="RefSeq" id="WP_083995868.1">
    <property type="nucleotide sequence ID" value="NZ_LDZY01000002.1"/>
</dbReference>
<protein>
    <submittedName>
        <fullName evidence="3">Anaerobic benzoate catabolism transcriptional regulator</fullName>
    </submittedName>
</protein>
<gene>
    <name evidence="3" type="ORF">DEAC_c07700</name>
</gene>
<comment type="caution">
    <text evidence="3">The sequence shown here is derived from an EMBL/GenBank/DDBJ whole genome shotgun (WGS) entry which is preliminary data.</text>
</comment>
<name>A0A0J1ISC2_9FIRM</name>
<accession>A0A0J1ISC2</accession>
<dbReference type="InterPro" id="IPR050807">
    <property type="entry name" value="TransReg_Diox_bact_type"/>
</dbReference>
<dbReference type="GO" id="GO:0003700">
    <property type="term" value="F:DNA-binding transcription factor activity"/>
    <property type="evidence" value="ECO:0007669"/>
    <property type="project" value="TreeGrafter"/>
</dbReference>
<dbReference type="STRING" id="476652.DEAC_c07700"/>
<evidence type="ECO:0000313" key="4">
    <source>
        <dbReference type="Proteomes" id="UP000036356"/>
    </source>
</evidence>
<keyword evidence="4" id="KW-1185">Reference proteome</keyword>
<keyword evidence="1" id="KW-0238">DNA-binding</keyword>
<dbReference type="CDD" id="cd00093">
    <property type="entry name" value="HTH_XRE"/>
    <property type="match status" value="1"/>
</dbReference>
<dbReference type="PROSITE" id="PS50943">
    <property type="entry name" value="HTH_CROC1"/>
    <property type="match status" value="1"/>
</dbReference>
<dbReference type="PANTHER" id="PTHR46797">
    <property type="entry name" value="HTH-TYPE TRANSCRIPTIONAL REGULATOR"/>
    <property type="match status" value="1"/>
</dbReference>
<sequence length="72" mass="8176">MEKYANDLKKLGNNIRLHRERAGLSQEALGFKADLHRTYISQLELGQRNPSYTTLCKLANALNVSIYNLIGK</sequence>
<dbReference type="Gene3D" id="1.10.260.40">
    <property type="entry name" value="lambda repressor-like DNA-binding domains"/>
    <property type="match status" value="1"/>
</dbReference>
<dbReference type="InterPro" id="IPR010982">
    <property type="entry name" value="Lambda_DNA-bd_dom_sf"/>
</dbReference>
<evidence type="ECO:0000259" key="2">
    <source>
        <dbReference type="PROSITE" id="PS50943"/>
    </source>
</evidence>
<dbReference type="PANTHER" id="PTHR46797:SF1">
    <property type="entry name" value="METHYLPHOSPHONATE SYNTHASE"/>
    <property type="match status" value="1"/>
</dbReference>
<dbReference type="InterPro" id="IPR001387">
    <property type="entry name" value="Cro/C1-type_HTH"/>
</dbReference>
<evidence type="ECO:0000256" key="1">
    <source>
        <dbReference type="ARBA" id="ARBA00023125"/>
    </source>
</evidence>
<dbReference type="SUPFAM" id="SSF47413">
    <property type="entry name" value="lambda repressor-like DNA-binding domains"/>
    <property type="match status" value="1"/>
</dbReference>
<organism evidence="3 4">
    <name type="scientific">Desulfosporosinus acididurans</name>
    <dbReference type="NCBI Taxonomy" id="476652"/>
    <lineage>
        <taxon>Bacteria</taxon>
        <taxon>Bacillati</taxon>
        <taxon>Bacillota</taxon>
        <taxon>Clostridia</taxon>
        <taxon>Eubacteriales</taxon>
        <taxon>Desulfitobacteriaceae</taxon>
        <taxon>Desulfosporosinus</taxon>
    </lineage>
</organism>
<dbReference type="GO" id="GO:0005829">
    <property type="term" value="C:cytosol"/>
    <property type="evidence" value="ECO:0007669"/>
    <property type="project" value="TreeGrafter"/>
</dbReference>
<feature type="domain" description="HTH cro/C1-type" evidence="2">
    <location>
        <begin position="15"/>
        <end position="69"/>
    </location>
</feature>
<dbReference type="AlphaFoldDB" id="A0A0J1ISC2"/>
<dbReference type="EMBL" id="LDZY01000002">
    <property type="protein sequence ID" value="KLU67556.1"/>
    <property type="molecule type" value="Genomic_DNA"/>
</dbReference>
<dbReference type="PATRIC" id="fig|476652.3.peg.789"/>